<reference evidence="2" key="1">
    <citation type="journal article" date="2023" name="G3 (Bethesda)">
        <title>Genome assembly and association tests identify interacting loci associated with vigor, precocity, and sex in interspecific pistachio rootstocks.</title>
        <authorList>
            <person name="Palmer W."/>
            <person name="Jacygrad E."/>
            <person name="Sagayaradj S."/>
            <person name="Cavanaugh K."/>
            <person name="Han R."/>
            <person name="Bertier L."/>
            <person name="Beede B."/>
            <person name="Kafkas S."/>
            <person name="Golino D."/>
            <person name="Preece J."/>
            <person name="Michelmore R."/>
        </authorList>
    </citation>
    <scope>NUCLEOTIDE SEQUENCE [LARGE SCALE GENOMIC DNA]</scope>
</reference>
<evidence type="ECO:0000313" key="2">
    <source>
        <dbReference type="Proteomes" id="UP001164250"/>
    </source>
</evidence>
<organism evidence="1 2">
    <name type="scientific">Pistacia atlantica</name>
    <dbReference type="NCBI Taxonomy" id="434234"/>
    <lineage>
        <taxon>Eukaryota</taxon>
        <taxon>Viridiplantae</taxon>
        <taxon>Streptophyta</taxon>
        <taxon>Embryophyta</taxon>
        <taxon>Tracheophyta</taxon>
        <taxon>Spermatophyta</taxon>
        <taxon>Magnoliopsida</taxon>
        <taxon>eudicotyledons</taxon>
        <taxon>Gunneridae</taxon>
        <taxon>Pentapetalae</taxon>
        <taxon>rosids</taxon>
        <taxon>malvids</taxon>
        <taxon>Sapindales</taxon>
        <taxon>Anacardiaceae</taxon>
        <taxon>Pistacia</taxon>
    </lineage>
</organism>
<accession>A0ACC1AET9</accession>
<sequence>MAFATDNDDDNLIMGLCIDKASLYEKVKVQLGVEEEKELLPYCILMCLTLEGKLNMFHVASCSLSGTTASPGAVSTPSDEEEGTTDVVTGESELPKLSSGSGEQNKAVAISSQLQDCYLKELNMAGGREISAKNSLGQFGNYESYISSPANQISHKDTTSGNRDLEGTVGQQVQLSVQQSTNLGQSSSEVSHLEEPRYAVQNSSKTETQNIAGFVSEFSAFAGKVPTDVPSISNHKDVSKSFEFGKELLGKTGSAGLQSATSQSWSSGKNVFVNESDVKSPVIPSSHIQGKNSENFGTSVGAANVSGGFAGKPFPWKDASGTSSSVNFSTRPVQGDGMRTSTEMGKIELLPSIRSLQSSTQTNFASGKSHNNKLYPSRDDYKATVSGMPNSEPNLSKQSGNLKEMTKELDALLQSIEERGGFRDACTISQKSKVQELEQGIGTLSEKCRMWRSIMDEQLEEIQNLLDKTVQVLARKIYMEGVVKQASDCRYWDLWNRQKLSPELELKRRQILQLNQDLTNQLIELEQHFNTLELNKFGENDGLHVGRRAPQSKVGLSRCIQSLHSLHTTMSSQLAAAELLSERLSKQMGVLTIESPMKQQNVKKELFETIGIPYDASFSSPDAKVTDPSSMKKLLLSSGSAATKDHSRRRQSSAMKSYDPETARRRRDSLDRSWASFEPPKTTVKRMLLQEHQKASPNKLSLSDKKYVSPHMLDGAAIVRPKDRATPSSSLYLSGNEGIQETSLKQASENQSTLFRWANDPVGPSQSTGPKFPVYQSNTAAISSHSAPQLPLIGGQNHARYDITADKSSRVDKSNSVLIGETRTILQSETSLNQKPSTHTVLPSFAPSLSKKTIETPNSNSKGSLSANSTIESEKPLLTTTKIVTIESGKTRDAQLSTSAAIPTASALPGKVAQFDVATKSKPGEKVSTSPAFSMPPALLSPMFNFSTASPSTLSTLSSTSSSSAMSFGESLTTSKASIDVKPIVSSISMSLPSTLPIASPSSVSASSSTTSSSSSFFSVQALKTPVSLSNTPAVSLTSESPKTEPQLSTDKFISKTEGNATTQTKPVQPVSPVAGFGSKLETSVSSASAVEAPTSVSSTSAVETPTSVSSASAVHTPTSLAPGSKPSFTNTAGNVSSVLSNAQREESSTANTLFSSPIPTSASTTGGKNESLDIAVSQEDEMEEEAPETSQTTELSLGSLGSFGIGSTPNPSAPKPNPFGGLFGNAATSPVSSPFTVSVPSGQLFRPASFSFQSPQSSQPSQPTAFSSFSGGFGTTATPQASAQTGFGQPAQIGSGQQALGSVLGSFGQSRQIGAGLPGAGFASASGGGFAAVASGSGGFANLASGGGGFVGVAPGGGGFSGVASGGGFAAAAPAGGGFAAAASGGGGFAAAGGGGFGAFGSQQGSAFGGGAGGTGKPPELFSQMRK</sequence>
<dbReference type="EMBL" id="CM047907">
    <property type="protein sequence ID" value="KAJ0084936.1"/>
    <property type="molecule type" value="Genomic_DNA"/>
</dbReference>
<protein>
    <submittedName>
        <fullName evidence="1">Uncharacterized protein</fullName>
    </submittedName>
</protein>
<gene>
    <name evidence="1" type="ORF">Patl1_30074</name>
</gene>
<dbReference type="Proteomes" id="UP001164250">
    <property type="component" value="Chromosome 11"/>
</dbReference>
<keyword evidence="2" id="KW-1185">Reference proteome</keyword>
<evidence type="ECO:0000313" key="1">
    <source>
        <dbReference type="EMBL" id="KAJ0084936.1"/>
    </source>
</evidence>
<comment type="caution">
    <text evidence="1">The sequence shown here is derived from an EMBL/GenBank/DDBJ whole genome shotgun (WGS) entry which is preliminary data.</text>
</comment>
<proteinExistence type="predicted"/>
<name>A0ACC1AET9_9ROSI</name>